<dbReference type="EMBL" id="JBJKFK010000292">
    <property type="protein sequence ID" value="KAL3318063.1"/>
    <property type="molecule type" value="Genomic_DNA"/>
</dbReference>
<feature type="transmembrane region" description="Helical" evidence="1">
    <location>
        <begin position="249"/>
        <end position="272"/>
    </location>
</feature>
<feature type="transmembrane region" description="Helical" evidence="1">
    <location>
        <begin position="371"/>
        <end position="392"/>
    </location>
</feature>
<protein>
    <recommendedName>
        <fullName evidence="4">G-protein coupled receptors family 1 profile domain-containing protein</fullName>
    </recommendedName>
</protein>
<keyword evidence="1" id="KW-0472">Membrane</keyword>
<keyword evidence="3" id="KW-1185">Reference proteome</keyword>
<comment type="caution">
    <text evidence="2">The sequence shown here is derived from an EMBL/GenBank/DDBJ whole genome shotgun (WGS) entry which is preliminary data.</text>
</comment>
<feature type="transmembrane region" description="Helical" evidence="1">
    <location>
        <begin position="128"/>
        <end position="153"/>
    </location>
</feature>
<evidence type="ECO:0000313" key="3">
    <source>
        <dbReference type="Proteomes" id="UP001626550"/>
    </source>
</evidence>
<proteinExistence type="predicted"/>
<name>A0ABD2QET9_9PLAT</name>
<sequence length="538" mass="61974">MPMYDNKTAPYAASDSTGQELSGFLLLFLVAFPINVLIFVCFCLGRLLAYITQTSILWQDPFYPTSQSHLHKSAHAMESSFGNRDRPNLSFHSSDDADHPVRKKTAKRNRLNSGLRFRKAAPLRPSHVYVMHMCLVNSALTLTFFCSFFLQLVSANYRTLFCADIDPWLSYLIGVKFTIRCFLNFELLNLKNKVNPFRCCPLFRADCENDQTLSSELRLYSKARYYSYSPDLYFKGLSSIYREISHSDVLNEMFATIKVILVYALIWLLYFLPRLISPITPSFYSILSLHGCRLHPDNGTIVHESTSQERNWILGIVVLHVLELICILAIYLRLELLFQQLIDKVRLDTKEFNLHHHAELLKVRLAIRVQAFILILIWIPISISRALSVLAIEVSDTLRYAIFVLNQLQYAIDPLFFVLVIRSVREQIVHCATCRWGRDPQAIEIQSRRSTRKIKAENSKARPCGVNAQQSTKFRQVGFLVMQLISFQKDIQERNADAQSLSTIESSAFLDEPDRCSNVDSSIFEIKTCKRVFFTTQI</sequence>
<accession>A0ABD2QET9</accession>
<evidence type="ECO:0000313" key="2">
    <source>
        <dbReference type="EMBL" id="KAL3318063.1"/>
    </source>
</evidence>
<feature type="transmembrane region" description="Helical" evidence="1">
    <location>
        <begin position="24"/>
        <end position="49"/>
    </location>
</feature>
<dbReference type="SUPFAM" id="SSF81321">
    <property type="entry name" value="Family A G protein-coupled receptor-like"/>
    <property type="match status" value="1"/>
</dbReference>
<organism evidence="2 3">
    <name type="scientific">Cichlidogyrus casuarinus</name>
    <dbReference type="NCBI Taxonomy" id="1844966"/>
    <lineage>
        <taxon>Eukaryota</taxon>
        <taxon>Metazoa</taxon>
        <taxon>Spiralia</taxon>
        <taxon>Lophotrochozoa</taxon>
        <taxon>Platyhelminthes</taxon>
        <taxon>Monogenea</taxon>
        <taxon>Monopisthocotylea</taxon>
        <taxon>Dactylogyridea</taxon>
        <taxon>Ancyrocephalidae</taxon>
        <taxon>Cichlidogyrus</taxon>
    </lineage>
</organism>
<reference evidence="2 3" key="1">
    <citation type="submission" date="2024-11" db="EMBL/GenBank/DDBJ databases">
        <title>Adaptive evolution of stress response genes in parasites aligns with host niche diversity.</title>
        <authorList>
            <person name="Hahn C."/>
            <person name="Resl P."/>
        </authorList>
    </citation>
    <scope>NUCLEOTIDE SEQUENCE [LARGE SCALE GENOMIC DNA]</scope>
    <source>
        <strain evidence="2">EGGRZ-B1_66</strain>
        <tissue evidence="2">Body</tissue>
    </source>
</reference>
<dbReference type="Proteomes" id="UP001626550">
    <property type="component" value="Unassembled WGS sequence"/>
</dbReference>
<gene>
    <name evidence="2" type="ORF">Ciccas_003277</name>
</gene>
<feature type="transmembrane region" description="Helical" evidence="1">
    <location>
        <begin position="168"/>
        <end position="188"/>
    </location>
</feature>
<keyword evidence="1" id="KW-0812">Transmembrane</keyword>
<evidence type="ECO:0000256" key="1">
    <source>
        <dbReference type="SAM" id="Phobius"/>
    </source>
</evidence>
<keyword evidence="1" id="KW-1133">Transmembrane helix</keyword>
<feature type="transmembrane region" description="Helical" evidence="1">
    <location>
        <begin position="398"/>
        <end position="421"/>
    </location>
</feature>
<evidence type="ECO:0008006" key="4">
    <source>
        <dbReference type="Google" id="ProtNLM"/>
    </source>
</evidence>
<feature type="transmembrane region" description="Helical" evidence="1">
    <location>
        <begin position="312"/>
        <end position="334"/>
    </location>
</feature>
<dbReference type="AlphaFoldDB" id="A0ABD2QET9"/>